<comment type="caution">
    <text evidence="12">The sequence shown here is derived from an EMBL/GenBank/DDBJ whole genome shotgun (WGS) entry which is preliminary data.</text>
</comment>
<keyword evidence="3 10" id="KW-0472">Membrane</keyword>
<dbReference type="PROSITE" id="PS51551">
    <property type="entry name" value="EPHRIN_RBD_2"/>
    <property type="match status" value="1"/>
</dbReference>
<keyword evidence="4" id="KW-1015">Disulfide bond</keyword>
<dbReference type="GO" id="GO:0005886">
    <property type="term" value="C:plasma membrane"/>
    <property type="evidence" value="ECO:0007669"/>
    <property type="project" value="TreeGrafter"/>
</dbReference>
<evidence type="ECO:0000313" key="12">
    <source>
        <dbReference type="EMBL" id="KAF6074403.1"/>
    </source>
</evidence>
<evidence type="ECO:0000313" key="13">
    <source>
        <dbReference type="Proteomes" id="UP000664940"/>
    </source>
</evidence>
<dbReference type="EMBL" id="JABVXQ010000015">
    <property type="protein sequence ID" value="KAF6074403.1"/>
    <property type="molecule type" value="Genomic_DNA"/>
</dbReference>
<dbReference type="PANTHER" id="PTHR11304:SF19">
    <property type="entry name" value="EPHRIN-A1"/>
    <property type="match status" value="1"/>
</dbReference>
<evidence type="ECO:0000256" key="2">
    <source>
        <dbReference type="ARBA" id="ARBA00022729"/>
    </source>
</evidence>
<comment type="subcellular location">
    <subcellularLocation>
        <location evidence="1">Membrane</location>
    </subcellularLocation>
</comment>
<dbReference type="InterPro" id="IPR031328">
    <property type="entry name" value="Ephrin"/>
</dbReference>
<comment type="function">
    <text evidence="6">Cell surface GPI-bound ligand for Eph receptors, a family of receptor tyrosine kinases which are crucial for migration, repulsion and adhesion during neuronal, vascular and epithelial development. Binds promiscuously Eph receptors residing on adjacent cells, leading to contact-dependent bidirectional signaling into neighboring cells. Plays an important role in angiogenesis and tumor neovascularization. The recruitment of VAV2, VAV3 and PI3-kinase p85 subunit by phosphorylated EPHA2 is critical for EFNA1-induced RAC1 GTPase activation and vascular endothelial cell migration and assembly. Exerts anti-oncogenic effects in tumor cells through activation and down-regulation of EPHA2. Activates EPHA2 by inducing tyrosine phosphorylation which leads to its internalization and degradation. Acts as a negative regulator in the tumorigenesis of gliomas by down-regulating EPHA2 and FAK. Can evoke collapse of embryonic neuronal growth cone and regulates dendritic spine morphogenesis.</text>
</comment>
<evidence type="ECO:0000256" key="10">
    <source>
        <dbReference type="RuleBase" id="RU004375"/>
    </source>
</evidence>
<sequence>MEQYTLYLVELEQYQACQPESKSQVRWQCNHPNARHGPEKLSEKFLRYTPFTLGKEFKEGHSYYYISKPIHHQEDHCLRLKVTVNGKISECPGPVGLLPPSLCWAWPMTWAGREVPLPGPPSTPILLPPWYSA</sequence>
<evidence type="ECO:0000256" key="1">
    <source>
        <dbReference type="ARBA" id="ARBA00004370"/>
    </source>
</evidence>
<dbReference type="SUPFAM" id="SSF49503">
    <property type="entry name" value="Cupredoxins"/>
    <property type="match status" value="1"/>
</dbReference>
<evidence type="ECO:0000256" key="7">
    <source>
        <dbReference type="ARBA" id="ARBA00038586"/>
    </source>
</evidence>
<evidence type="ECO:0000256" key="4">
    <source>
        <dbReference type="ARBA" id="ARBA00023157"/>
    </source>
</evidence>
<keyword evidence="5" id="KW-0325">Glycoprotein</keyword>
<evidence type="ECO:0000256" key="3">
    <source>
        <dbReference type="ARBA" id="ARBA00023136"/>
    </source>
</evidence>
<reference evidence="12 13" key="1">
    <citation type="journal article" date="2020" name="Nature">
        <title>Six reference-quality genomes reveal evolution of bat adaptations.</title>
        <authorList>
            <person name="Jebb D."/>
            <person name="Huang Z."/>
            <person name="Pippel M."/>
            <person name="Hughes G.M."/>
            <person name="Lavrichenko K."/>
            <person name="Devanna P."/>
            <person name="Winkler S."/>
            <person name="Jermiin L.S."/>
            <person name="Skirmuntt E.C."/>
            <person name="Katzourakis A."/>
            <person name="Burkitt-Gray L."/>
            <person name="Ray D.A."/>
            <person name="Sullivan K.A.M."/>
            <person name="Roscito J.G."/>
            <person name="Kirilenko B.M."/>
            <person name="Davalos L.M."/>
            <person name="Corthals A.P."/>
            <person name="Power M.L."/>
            <person name="Jones G."/>
            <person name="Ransome R.D."/>
            <person name="Dechmann D.K.N."/>
            <person name="Locatelli A.G."/>
            <person name="Puechmaille S.J."/>
            <person name="Fedrigo O."/>
            <person name="Jarvis E.D."/>
            <person name="Hiller M."/>
            <person name="Vernes S.C."/>
            <person name="Myers E.W."/>
            <person name="Teeling E.C."/>
        </authorList>
    </citation>
    <scope>NUCLEOTIDE SEQUENCE [LARGE SCALE GENOMIC DNA]</scope>
    <source>
        <strain evidence="12">Bat1K_MPI-CBG_1</strain>
    </source>
</reference>
<evidence type="ECO:0000256" key="9">
    <source>
        <dbReference type="PROSITE-ProRule" id="PRU00884"/>
    </source>
</evidence>
<dbReference type="GO" id="GO:0048013">
    <property type="term" value="P:ephrin receptor signaling pathway"/>
    <property type="evidence" value="ECO:0007669"/>
    <property type="project" value="TreeGrafter"/>
</dbReference>
<evidence type="ECO:0000256" key="6">
    <source>
        <dbReference type="ARBA" id="ARBA00037186"/>
    </source>
</evidence>
<dbReference type="AlphaFoldDB" id="A0A833Y7M6"/>
<feature type="domain" description="Ephrin RBD" evidence="11">
    <location>
        <begin position="1"/>
        <end position="88"/>
    </location>
</feature>
<accession>A0A833Y7M6</accession>
<proteinExistence type="inferred from homology"/>
<gene>
    <name evidence="12" type="ORF">HJG60_004285</name>
</gene>
<dbReference type="PANTHER" id="PTHR11304">
    <property type="entry name" value="EPHRIN"/>
    <property type="match status" value="1"/>
</dbReference>
<protein>
    <recommendedName>
        <fullName evidence="8">Ephrin-A1</fullName>
    </recommendedName>
</protein>
<evidence type="ECO:0000256" key="8">
    <source>
        <dbReference type="ARBA" id="ARBA00040413"/>
    </source>
</evidence>
<dbReference type="Proteomes" id="UP000664940">
    <property type="component" value="Unassembled WGS sequence"/>
</dbReference>
<dbReference type="GO" id="GO:0046875">
    <property type="term" value="F:ephrin receptor binding"/>
    <property type="evidence" value="ECO:0007669"/>
    <property type="project" value="TreeGrafter"/>
</dbReference>
<dbReference type="GO" id="GO:0007411">
    <property type="term" value="P:axon guidance"/>
    <property type="evidence" value="ECO:0007669"/>
    <property type="project" value="TreeGrafter"/>
</dbReference>
<evidence type="ECO:0000256" key="5">
    <source>
        <dbReference type="ARBA" id="ARBA00023180"/>
    </source>
</evidence>
<dbReference type="Pfam" id="PF00812">
    <property type="entry name" value="Ephrin"/>
    <property type="match status" value="1"/>
</dbReference>
<comment type="similarity">
    <text evidence="9 10">Belongs to the ephrin family.</text>
</comment>
<dbReference type="InterPro" id="IPR001799">
    <property type="entry name" value="Ephrin_RBD"/>
</dbReference>
<dbReference type="PRINTS" id="PR01347">
    <property type="entry name" value="EPHRIN"/>
</dbReference>
<comment type="subunit">
    <text evidence="7">Monomer. Homodimer. Forms heterodimers with EPHA2. Binds to the receptor tyrosine kinases EPHA2, EPHA3, EPHA4, EPHA5, EPHA6 and EPHA7. Also binds with low affinity to EPHA1.</text>
</comment>
<evidence type="ECO:0000259" key="11">
    <source>
        <dbReference type="PROSITE" id="PS51551"/>
    </source>
</evidence>
<dbReference type="Gene3D" id="2.60.40.420">
    <property type="entry name" value="Cupredoxins - blue copper proteins"/>
    <property type="match status" value="1"/>
</dbReference>
<keyword evidence="2" id="KW-0732">Signal</keyword>
<name>A0A833Y7M6_9CHIR</name>
<organism evidence="12 13">
    <name type="scientific">Phyllostomus discolor</name>
    <name type="common">pale spear-nosed bat</name>
    <dbReference type="NCBI Taxonomy" id="89673"/>
    <lineage>
        <taxon>Eukaryota</taxon>
        <taxon>Metazoa</taxon>
        <taxon>Chordata</taxon>
        <taxon>Craniata</taxon>
        <taxon>Vertebrata</taxon>
        <taxon>Euteleostomi</taxon>
        <taxon>Mammalia</taxon>
        <taxon>Eutheria</taxon>
        <taxon>Laurasiatheria</taxon>
        <taxon>Chiroptera</taxon>
        <taxon>Yangochiroptera</taxon>
        <taxon>Phyllostomidae</taxon>
        <taxon>Phyllostominae</taxon>
        <taxon>Phyllostomus</taxon>
    </lineage>
</organism>
<comment type="caution">
    <text evidence="9">Lacks conserved residue(s) required for the propagation of feature annotation.</text>
</comment>
<dbReference type="InterPro" id="IPR008972">
    <property type="entry name" value="Cupredoxin"/>
</dbReference>